<accession>A0AAW9SPE2</accession>
<dbReference type="EMBL" id="JBDNCH010000002">
    <property type="protein sequence ID" value="MEN9062367.1"/>
    <property type="molecule type" value="Genomic_DNA"/>
</dbReference>
<dbReference type="RefSeq" id="WP_347167348.1">
    <property type="nucleotide sequence ID" value="NZ_JBDNCH010000002.1"/>
</dbReference>
<evidence type="ECO:0000313" key="2">
    <source>
        <dbReference type="EMBL" id="MEN9062367.1"/>
    </source>
</evidence>
<dbReference type="GO" id="GO:0020037">
    <property type="term" value="F:heme binding"/>
    <property type="evidence" value="ECO:0007669"/>
    <property type="project" value="InterPro"/>
</dbReference>
<feature type="domain" description="Heme NO-binding" evidence="1">
    <location>
        <begin position="2"/>
        <end position="161"/>
    </location>
</feature>
<name>A0AAW9SPE2_9RHOB</name>
<evidence type="ECO:0000313" key="3">
    <source>
        <dbReference type="Proteomes" id="UP001428774"/>
    </source>
</evidence>
<proteinExistence type="predicted"/>
<dbReference type="AlphaFoldDB" id="A0AAW9SPE2"/>
<gene>
    <name evidence="2" type="ORF">ABFB10_16590</name>
</gene>
<reference evidence="2 3" key="1">
    <citation type="submission" date="2024-05" db="EMBL/GenBank/DDBJ databases">
        <title>Genome sequence of Ponticoccus litoralis KCCM 90028.</title>
        <authorList>
            <person name="Kim J.M."/>
            <person name="Lee J.K."/>
            <person name="Choi B.J."/>
            <person name="Bayburt H."/>
            <person name="Baek J.H."/>
            <person name="Jeon C.O."/>
        </authorList>
    </citation>
    <scope>NUCLEOTIDE SEQUENCE [LARGE SCALE GENOMIC DNA]</scope>
    <source>
        <strain evidence="2 3">KCCM 90028</strain>
    </source>
</reference>
<dbReference type="InterPro" id="IPR011644">
    <property type="entry name" value="Heme_NO-bd"/>
</dbReference>
<dbReference type="Pfam" id="PF07700">
    <property type="entry name" value="HNOB"/>
    <property type="match status" value="1"/>
</dbReference>
<keyword evidence="3" id="KW-1185">Reference proteome</keyword>
<dbReference type="InterPro" id="IPR024096">
    <property type="entry name" value="NO_sig/Golgi_transp_ligand-bd"/>
</dbReference>
<comment type="caution">
    <text evidence="2">The sequence shown here is derived from an EMBL/GenBank/DDBJ whole genome shotgun (WGS) entry which is preliminary data.</text>
</comment>
<protein>
    <submittedName>
        <fullName evidence="2">Heme NO-binding domain-containing protein</fullName>
    </submittedName>
</protein>
<dbReference type="Proteomes" id="UP001428774">
    <property type="component" value="Unassembled WGS sequence"/>
</dbReference>
<organism evidence="2 3">
    <name type="scientific">Ponticoccus litoralis</name>
    <dbReference type="NCBI Taxonomy" id="422297"/>
    <lineage>
        <taxon>Bacteria</taxon>
        <taxon>Pseudomonadati</taxon>
        <taxon>Pseudomonadota</taxon>
        <taxon>Alphaproteobacteria</taxon>
        <taxon>Rhodobacterales</taxon>
        <taxon>Roseobacteraceae</taxon>
        <taxon>Ponticoccus</taxon>
    </lineage>
</organism>
<dbReference type="Gene3D" id="3.90.1520.10">
    <property type="entry name" value="H-NOX domain"/>
    <property type="match status" value="1"/>
</dbReference>
<dbReference type="InterPro" id="IPR038158">
    <property type="entry name" value="H-NOX_domain_sf"/>
</dbReference>
<dbReference type="SUPFAM" id="SSF111126">
    <property type="entry name" value="Ligand-binding domain in the NO signalling and Golgi transport"/>
    <property type="match status" value="1"/>
</dbReference>
<sequence>MKGIVFTELLAMAEQAVGEAVVDAVLDEAELSSGGVFTAVGSYPCSDLMAIVGGLCPHTGMSVEALQRAFGGWMLRYFVAHYPGVFAGKPGPLEMLESVDGEIHVEVRKLYPDAELPRFRTARRGAGELQMIYTSARPLTAFCHGLIEACVAHYGMAVEVRCTPRPPDGAVFDIRLER</sequence>
<evidence type="ECO:0000259" key="1">
    <source>
        <dbReference type="Pfam" id="PF07700"/>
    </source>
</evidence>